<gene>
    <name evidence="2" type="ORF">MBSD_1190</name>
    <name evidence="3" type="ORF">MBSD_n1597</name>
</gene>
<keyword evidence="4" id="KW-1185">Reference proteome</keyword>
<evidence type="ECO:0000313" key="3">
    <source>
        <dbReference type="EMBL" id="GAP66293.1"/>
    </source>
</evidence>
<dbReference type="RefSeq" id="WP_062536832.1">
    <property type="nucleotide sequence ID" value="NZ_DF970196.1"/>
</dbReference>
<protein>
    <submittedName>
        <fullName evidence="3">Transcriptional regulator, MarR family</fullName>
    </submittedName>
</protein>
<feature type="compositionally biased region" description="Low complexity" evidence="1">
    <location>
        <begin position="82"/>
        <end position="95"/>
    </location>
</feature>
<dbReference type="STRING" id="1475481.GCA_000953855_01628"/>
<evidence type="ECO:0000256" key="1">
    <source>
        <dbReference type="SAM" id="MobiDB-lite"/>
    </source>
</evidence>
<dbReference type="HOGENOM" id="CLU_1684584_0_0_6"/>
<reference evidence="2" key="1">
    <citation type="submission" date="2015-03" db="EMBL/GenBank/DDBJ databases">
        <title>Draft genome sequence of Mizugakiibacter sediminis skMP5.</title>
        <authorList>
            <person name="Watanabe T."/>
            <person name="Kojima H."/>
            <person name="Fukui M."/>
        </authorList>
    </citation>
    <scope>NUCLEOTIDE SEQUENCE</scope>
    <source>
        <strain evidence="2">SkMP5</strain>
    </source>
</reference>
<reference evidence="3" key="2">
    <citation type="submission" date="2015-08" db="EMBL/GenBank/DDBJ databases">
        <title>Complete DNA Sequence of Pseudomonas syringae pv. actinidiae, the Causal Agent of Kiwifruit Canker Disease.</title>
        <authorList>
            <person name="Rikkerink E.H.A."/>
            <person name="Fineran P.C."/>
        </authorList>
    </citation>
    <scope>NUCLEOTIDE SEQUENCE</scope>
    <source>
        <strain evidence="3">SkMP5</strain>
    </source>
</reference>
<dbReference type="Proteomes" id="UP000253740">
    <property type="component" value="Unassembled WGS sequence"/>
</dbReference>
<dbReference type="EMBL" id="DF970196">
    <property type="protein sequence ID" value="GAP66293.1"/>
    <property type="molecule type" value="Genomic_DNA"/>
</dbReference>
<evidence type="ECO:0000313" key="4">
    <source>
        <dbReference type="Proteomes" id="UP000253740"/>
    </source>
</evidence>
<dbReference type="EMBL" id="DF952378">
    <property type="protein sequence ID" value="GAN44655.1"/>
    <property type="molecule type" value="Genomic_DNA"/>
</dbReference>
<organism evidence="3">
    <name type="scientific">Mizugakiibacter sediminis</name>
    <dbReference type="NCBI Taxonomy" id="1475481"/>
    <lineage>
        <taxon>Bacteria</taxon>
        <taxon>Pseudomonadati</taxon>
        <taxon>Pseudomonadota</taxon>
        <taxon>Gammaproteobacteria</taxon>
        <taxon>Lysobacterales</taxon>
        <taxon>Rhodanobacteraceae</taxon>
        <taxon>Mizugakiibacter</taxon>
    </lineage>
</organism>
<name>A0A0K8QN50_9GAMM</name>
<feature type="region of interest" description="Disordered" evidence="1">
    <location>
        <begin position="64"/>
        <end position="99"/>
    </location>
</feature>
<evidence type="ECO:0000313" key="2">
    <source>
        <dbReference type="EMBL" id="GAN44655.1"/>
    </source>
</evidence>
<dbReference type="AlphaFoldDB" id="A0A0K8QN50"/>
<sequence length="156" mass="16574">MSTDADKIREALRASGTGMTTAELADATGLDVETIRKQMYAAKQRGEVRVEIVDGKATYAFEPGYVPAPRGRRPHRGDRQAKAPAAAAPTAPATSEEAKASPLAELLQFLRTTGAMADETLERAVRIPLPPPVILQLTQATRALHGATFSLIGAPQ</sequence>
<accession>A0A0K8QN50</accession>
<proteinExistence type="predicted"/>